<evidence type="ECO:0000313" key="2">
    <source>
        <dbReference type="Proteomes" id="UP000078541"/>
    </source>
</evidence>
<gene>
    <name evidence="1" type="ORF">ALC56_03474</name>
</gene>
<organism evidence="1 2">
    <name type="scientific">Trachymyrmex septentrionalis</name>
    <dbReference type="NCBI Taxonomy" id="34720"/>
    <lineage>
        <taxon>Eukaryota</taxon>
        <taxon>Metazoa</taxon>
        <taxon>Ecdysozoa</taxon>
        <taxon>Arthropoda</taxon>
        <taxon>Hexapoda</taxon>
        <taxon>Insecta</taxon>
        <taxon>Pterygota</taxon>
        <taxon>Neoptera</taxon>
        <taxon>Endopterygota</taxon>
        <taxon>Hymenoptera</taxon>
        <taxon>Apocrita</taxon>
        <taxon>Aculeata</taxon>
        <taxon>Formicoidea</taxon>
        <taxon>Formicidae</taxon>
        <taxon>Myrmicinae</taxon>
        <taxon>Trachymyrmex</taxon>
    </lineage>
</organism>
<dbReference type="EMBL" id="KQ981382">
    <property type="protein sequence ID" value="KYN42336.1"/>
    <property type="molecule type" value="Genomic_DNA"/>
</dbReference>
<accession>A0A195FPK5</accession>
<dbReference type="Proteomes" id="UP000078541">
    <property type="component" value="Unassembled WGS sequence"/>
</dbReference>
<proteinExistence type="predicted"/>
<protein>
    <submittedName>
        <fullName evidence="1">Uncharacterized protein</fullName>
    </submittedName>
</protein>
<dbReference type="AlphaFoldDB" id="A0A195FPK5"/>
<name>A0A195FPK5_9HYME</name>
<evidence type="ECO:0000313" key="1">
    <source>
        <dbReference type="EMBL" id="KYN42336.1"/>
    </source>
</evidence>
<keyword evidence="2" id="KW-1185">Reference proteome</keyword>
<sequence>MEEGNKYWLDKEYRNCVFCGIGMDRMEHYVEECQKVCSWFRDLREDKEEIWRKLWSEDLDSEKCKILNKLKREKEKEIRKKRTDEERIIEVTDIE</sequence>
<reference evidence="1 2" key="1">
    <citation type="submission" date="2016-03" db="EMBL/GenBank/DDBJ databases">
        <title>Trachymyrmex septentrionalis WGS genome.</title>
        <authorList>
            <person name="Nygaard S."/>
            <person name="Hu H."/>
            <person name="Boomsma J."/>
            <person name="Zhang G."/>
        </authorList>
    </citation>
    <scope>NUCLEOTIDE SEQUENCE [LARGE SCALE GENOMIC DNA]</scope>
    <source>
        <strain evidence="1">Tsep2-gDNA-1</strain>
        <tissue evidence="1">Whole body</tissue>
    </source>
</reference>